<reference evidence="2 4" key="4">
    <citation type="journal article" date="2015" name="BMC Genomics">
        <title>The completed genome sequence of the pathogenic ascomycete fungus Fusarium graminearum.</title>
        <authorList>
            <person name="King R."/>
            <person name="Urban M."/>
            <person name="Hammond-Kosack M.C."/>
            <person name="Hassani-Pak K."/>
            <person name="Hammond-Kosack K.E."/>
        </authorList>
    </citation>
    <scope>NUCLEOTIDE SEQUENCE [LARGE SCALE GENOMIC DNA]</scope>
    <source>
        <strain evidence="4">ATCC MYA-4620 / CBS 123657 / FGSC 9075 / NRRL 31084 / PH-1</strain>
        <strain evidence="2">PH-1</strain>
    </source>
</reference>
<dbReference type="InParanoid" id="A0A0E0SA47"/>
<evidence type="ECO:0000313" key="4">
    <source>
        <dbReference type="Proteomes" id="UP000070720"/>
    </source>
</evidence>
<dbReference type="VEuPathDB" id="FungiDB:FGRAMPH1_01G23549"/>
<accession>A0A0E0SA47</accession>
<name>A0A0E0SA47_GIBZE</name>
<reference key="3">
    <citation type="submission" date="2014-02" db="EMBL/GenBank/DDBJ databases">
        <title>A revised Fusarium graminearum genomic reference sequence using whole shotgun re-sequencing.</title>
        <authorList>
            <person name="King R."/>
            <person name="Urban M."/>
            <person name="Hassani-Pak K."/>
            <person name="Hammond-Kosack K."/>
        </authorList>
    </citation>
    <scope>NUCLEOTIDE SEQUENCE</scope>
    <source>
        <strain>PH-1</strain>
    </source>
</reference>
<reference evidence="3 4" key="1">
    <citation type="journal article" date="2007" name="Science">
        <title>The Fusarium graminearum genome reveals a link between localized polymorphism and pathogen specialization.</title>
        <authorList>
            <person name="Cuomo C.A."/>
            <person name="Gueldener U."/>
            <person name="Xu J.-R."/>
            <person name="Trail F."/>
            <person name="Turgeon B.G."/>
            <person name="Di Pietro A."/>
            <person name="Walton J.D."/>
            <person name="Ma L.-J."/>
            <person name="Baker S.E."/>
            <person name="Rep M."/>
            <person name="Adam G."/>
            <person name="Antoniw J."/>
            <person name="Baldwin T."/>
            <person name="Calvo S.E."/>
            <person name="Chang Y.-L."/>
            <person name="DeCaprio D."/>
            <person name="Gale L.R."/>
            <person name="Gnerre S."/>
            <person name="Goswami R.S."/>
            <person name="Hammond-Kosack K."/>
            <person name="Harris L.J."/>
            <person name="Hilburn K."/>
            <person name="Kennell J.C."/>
            <person name="Kroken S."/>
            <person name="Magnuson J.K."/>
            <person name="Mannhaupt G."/>
            <person name="Mauceli E.W."/>
            <person name="Mewes H.-W."/>
            <person name="Mitterbauer R."/>
            <person name="Muehlbauer G."/>
            <person name="Muensterkoetter M."/>
            <person name="Nelson D."/>
            <person name="O'Donnell K."/>
            <person name="Ouellet T."/>
            <person name="Qi W."/>
            <person name="Quesneville H."/>
            <person name="Roncero M.I.G."/>
            <person name="Seong K.-Y."/>
            <person name="Tetko I.V."/>
            <person name="Urban M."/>
            <person name="Waalwijk C."/>
            <person name="Ward T.J."/>
            <person name="Yao J."/>
            <person name="Birren B.W."/>
            <person name="Kistler H.C."/>
        </authorList>
    </citation>
    <scope>NUCLEOTIDE SEQUENCE [LARGE SCALE GENOMIC DNA]</scope>
    <source>
        <strain evidence="4">ATCC MYA-4620 / CBS 123657 / FGSC 9075 / NRRL 31084 / PH-1</strain>
        <strain evidence="3">PH-1 / ATCC MYA-4620 / FGSC 9075 / NRRL 31084</strain>
    </source>
</reference>
<reference evidence="3 4" key="2">
    <citation type="journal article" date="2010" name="Nature">
        <title>Comparative genomics reveals mobile pathogenicity chromosomes in Fusarium.</title>
        <authorList>
            <person name="Ma L.J."/>
            <person name="van der Does H.C."/>
            <person name="Borkovich K.A."/>
            <person name="Coleman J.J."/>
            <person name="Daboussi M.J."/>
            <person name="Di Pietro A."/>
            <person name="Dufresne M."/>
            <person name="Freitag M."/>
            <person name="Grabherr M."/>
            <person name="Henrissat B."/>
            <person name="Houterman P.M."/>
            <person name="Kang S."/>
            <person name="Shim W.B."/>
            <person name="Woloshuk C."/>
            <person name="Xie X."/>
            <person name="Xu J.R."/>
            <person name="Antoniw J."/>
            <person name="Baker S.E."/>
            <person name="Bluhm B.H."/>
            <person name="Breakspear A."/>
            <person name="Brown D.W."/>
            <person name="Butchko R.A."/>
            <person name="Chapman S."/>
            <person name="Coulson R."/>
            <person name="Coutinho P.M."/>
            <person name="Danchin E.G."/>
            <person name="Diener A."/>
            <person name="Gale L.R."/>
            <person name="Gardiner D.M."/>
            <person name="Goff S."/>
            <person name="Hammond-Kosack K.E."/>
            <person name="Hilburn K."/>
            <person name="Hua-Van A."/>
            <person name="Jonkers W."/>
            <person name="Kazan K."/>
            <person name="Kodira C.D."/>
            <person name="Koehrsen M."/>
            <person name="Kumar L."/>
            <person name="Lee Y.H."/>
            <person name="Li L."/>
            <person name="Manners J.M."/>
            <person name="Miranda-Saavedra D."/>
            <person name="Mukherjee M."/>
            <person name="Park G."/>
            <person name="Park J."/>
            <person name="Park S.Y."/>
            <person name="Proctor R.H."/>
            <person name="Regev A."/>
            <person name="Ruiz-Roldan M.C."/>
            <person name="Sain D."/>
            <person name="Sakthikumar S."/>
            <person name="Sykes S."/>
            <person name="Schwartz D.C."/>
            <person name="Turgeon B.G."/>
            <person name="Wapinski I."/>
            <person name="Yoder O."/>
            <person name="Young S."/>
            <person name="Zeng Q."/>
            <person name="Zhou S."/>
            <person name="Galagan J."/>
            <person name="Cuomo C.A."/>
            <person name="Kistler H.C."/>
            <person name="Rep M."/>
        </authorList>
    </citation>
    <scope>GENOME REANNOTATION</scope>
    <source>
        <strain evidence="4">ATCC MYA-4620 / CBS 123657 / FGSC 9075 / NRRL 31084 / PH-1</strain>
        <strain evidence="3">PH-1 / ATCC MYA-4620 / FGSC 9075 / NRRL 31084</strain>
    </source>
</reference>
<dbReference type="AlphaFoldDB" id="A0A0E0SA47"/>
<feature type="region of interest" description="Disordered" evidence="1">
    <location>
        <begin position="1"/>
        <end position="25"/>
    </location>
</feature>
<dbReference type="Proteomes" id="UP000070720">
    <property type="component" value="Chromosome 4"/>
</dbReference>
<organism evidence="3">
    <name type="scientific">Gibberella zeae (strain ATCC MYA-4620 / CBS 123657 / FGSC 9075 / NRRL 31084 / PH-1)</name>
    <name type="common">Wheat head blight fungus</name>
    <name type="synonym">Fusarium graminearum</name>
    <dbReference type="NCBI Taxonomy" id="229533"/>
    <lineage>
        <taxon>Eukaryota</taxon>
        <taxon>Fungi</taxon>
        <taxon>Dikarya</taxon>
        <taxon>Ascomycota</taxon>
        <taxon>Pezizomycotina</taxon>
        <taxon>Sordariomycetes</taxon>
        <taxon>Hypocreomycetidae</taxon>
        <taxon>Hypocreales</taxon>
        <taxon>Nectriaceae</taxon>
        <taxon>Fusarium</taxon>
    </lineage>
</organism>
<keyword evidence="4" id="KW-1185">Reference proteome</keyword>
<reference evidence="3" key="5">
    <citation type="submission" date="2017-01" db="UniProtKB">
        <authorList>
            <consortium name="EnsemblFungi"/>
        </authorList>
    </citation>
    <scope>IDENTIFICATION</scope>
    <source>
        <strain evidence="3">PH-1 / ATCC MYA-4620 / FGSC 9075 / NRRL 31084</strain>
    </source>
</reference>
<gene>
    <name evidence="2" type="ORF">FGRAMPH1_01T23549</name>
</gene>
<sequence>MCLDSVKFSATSRHGKSLDHGPVQDPAMQPLDELVRVLEICIATINTHRGW</sequence>
<proteinExistence type="predicted"/>
<evidence type="ECO:0000313" key="2">
    <source>
        <dbReference type="EMBL" id="CEF83310.1"/>
    </source>
</evidence>
<evidence type="ECO:0000256" key="1">
    <source>
        <dbReference type="SAM" id="MobiDB-lite"/>
    </source>
</evidence>
<protein>
    <submittedName>
        <fullName evidence="2">Chromosome 4, complete genome</fullName>
    </submittedName>
</protein>
<evidence type="ECO:0000313" key="3">
    <source>
        <dbReference type="EnsemblFungi" id="CEF83310"/>
    </source>
</evidence>
<dbReference type="EnsemblFungi" id="CEF83310">
    <property type="protein sequence ID" value="CEF83310"/>
    <property type="gene ID" value="FGRRES_15400"/>
</dbReference>
<dbReference type="EMBL" id="HG970335">
    <property type="protein sequence ID" value="CEF83310.1"/>
    <property type="molecule type" value="Genomic_DNA"/>
</dbReference>